<protein>
    <recommendedName>
        <fullName evidence="1">DUF4587 domain-containing protein</fullName>
    </recommendedName>
</protein>
<sequence length="111" mass="12665">EISYRVYLVELMMIQNAQMHQVIMNNMTMSALSSFGYSSPLPGPAVENEADPEIHHHYYQSMPCISYPAWFLPQATLVYQDPINGVLGGKNAWATTTLDRCKTRKLHNLYI</sequence>
<dbReference type="InterPro" id="IPR038915">
    <property type="entry name" value="PRR29-like"/>
</dbReference>
<proteinExistence type="predicted"/>
<organism evidence="2 3">
    <name type="scientific">Sander lucioperca</name>
    <name type="common">Pike-perch</name>
    <name type="synonym">Perca lucioperca</name>
    <dbReference type="NCBI Taxonomy" id="283035"/>
    <lineage>
        <taxon>Eukaryota</taxon>
        <taxon>Metazoa</taxon>
        <taxon>Chordata</taxon>
        <taxon>Craniata</taxon>
        <taxon>Vertebrata</taxon>
        <taxon>Euteleostomi</taxon>
        <taxon>Actinopterygii</taxon>
        <taxon>Neopterygii</taxon>
        <taxon>Teleostei</taxon>
        <taxon>Neoteleostei</taxon>
        <taxon>Acanthomorphata</taxon>
        <taxon>Eupercaria</taxon>
        <taxon>Perciformes</taxon>
        <taxon>Percoidei</taxon>
        <taxon>Percidae</taxon>
        <taxon>Luciopercinae</taxon>
        <taxon>Sander</taxon>
    </lineage>
</organism>
<dbReference type="PANTHER" id="PTHR28604:SF1">
    <property type="entry name" value="PROLINE-RICH PROTEIN 29"/>
    <property type="match status" value="1"/>
</dbReference>
<evidence type="ECO:0000313" key="2">
    <source>
        <dbReference type="Ensembl" id="ENSSLUP00000042364.1"/>
    </source>
</evidence>
<dbReference type="InterPro" id="IPR027904">
    <property type="entry name" value="DUF4587"/>
</dbReference>
<reference evidence="2" key="2">
    <citation type="submission" date="2025-09" db="UniProtKB">
        <authorList>
            <consortium name="Ensembl"/>
        </authorList>
    </citation>
    <scope>IDENTIFICATION</scope>
</reference>
<feature type="domain" description="DUF4587" evidence="1">
    <location>
        <begin position="8"/>
        <end position="58"/>
    </location>
</feature>
<dbReference type="GeneTree" id="ENSGT00940000179303"/>
<dbReference type="Proteomes" id="UP000694568">
    <property type="component" value="Unplaced"/>
</dbReference>
<keyword evidence="3" id="KW-1185">Reference proteome</keyword>
<dbReference type="AlphaFoldDB" id="A0A8C9ZP09"/>
<accession>A0A8C9ZP09</accession>
<dbReference type="Ensembl" id="ENSSLUT00000043695.1">
    <property type="protein sequence ID" value="ENSSLUP00000042364.1"/>
    <property type="gene ID" value="ENSSLUG00000018777.1"/>
</dbReference>
<dbReference type="PANTHER" id="PTHR28604">
    <property type="match status" value="1"/>
</dbReference>
<evidence type="ECO:0000313" key="3">
    <source>
        <dbReference type="Proteomes" id="UP000694568"/>
    </source>
</evidence>
<dbReference type="Pfam" id="PF15248">
    <property type="entry name" value="DUF4587"/>
    <property type="match status" value="1"/>
</dbReference>
<name>A0A8C9ZP09_SANLU</name>
<reference evidence="2" key="1">
    <citation type="submission" date="2025-08" db="UniProtKB">
        <authorList>
            <consortium name="Ensembl"/>
        </authorList>
    </citation>
    <scope>IDENTIFICATION</scope>
</reference>
<evidence type="ECO:0000259" key="1">
    <source>
        <dbReference type="Pfam" id="PF15248"/>
    </source>
</evidence>